<sequence length="463" mass="50678">MAQHDFVPAWLNFSTPQPAKSHAAFERHGEHLARGDALPGVSRRRHNSSDGFFNNDPLRAPAGDGWHQLSLLRHDSVDSGMAKGGLGRGLPTWHTGTWGQERPQHGRHPKRPVGERERPGALRQCNGTFHPRRGPLPSNEGGQKDKLKFVEEGFPSLNPESSGKPVAQSRAVGTPVGVWEHPPGAKQTMTKMLVIKKVSKEDPGAAFSAGFANTRPHLTNSTKTPVSGPSVYKNLMTKPATAPTKTGPWKPNGRETKTSFNFSGQDSAFTNPAATVTKPLITSVTPPTHVSPKEPPSSITPPRLKLMHRSTDRKSEFLRGLKDERNGDRPTSTSPSATPESQENGGEVPENGISHSLSNTDTDHLSSTLEAEHRLLKAMGWQEYPENDVNFLPLTDEELKKCQDKTEKLKRNRLGQNGVLLKPFLKGLPLLLSWRNPLEPELEEVTETESTSSSQTSDDDADA</sequence>
<keyword evidence="5" id="KW-0804">Transcription</keyword>
<feature type="region of interest" description="Disordered" evidence="7">
    <location>
        <begin position="282"/>
        <end position="365"/>
    </location>
</feature>
<dbReference type="Proteomes" id="UP001356427">
    <property type="component" value="Unassembled WGS sequence"/>
</dbReference>
<evidence type="ECO:0000256" key="7">
    <source>
        <dbReference type="SAM" id="MobiDB-lite"/>
    </source>
</evidence>
<evidence type="ECO:0000313" key="9">
    <source>
        <dbReference type="Proteomes" id="UP001356427"/>
    </source>
</evidence>
<feature type="region of interest" description="Disordered" evidence="7">
    <location>
        <begin position="83"/>
        <end position="142"/>
    </location>
</feature>
<comment type="similarity">
    <text evidence="2">Belongs to the vasculin family.</text>
</comment>
<keyword evidence="3" id="KW-0805">Transcription regulation</keyword>
<keyword evidence="4" id="KW-0238">DNA-binding</keyword>
<evidence type="ECO:0000256" key="3">
    <source>
        <dbReference type="ARBA" id="ARBA00023015"/>
    </source>
</evidence>
<keyword evidence="9" id="KW-1185">Reference proteome</keyword>
<feature type="compositionally biased region" description="Polar residues" evidence="7">
    <location>
        <begin position="353"/>
        <end position="365"/>
    </location>
</feature>
<evidence type="ECO:0000256" key="2">
    <source>
        <dbReference type="ARBA" id="ARBA00010099"/>
    </source>
</evidence>
<dbReference type="GO" id="GO:0045893">
    <property type="term" value="P:positive regulation of DNA-templated transcription"/>
    <property type="evidence" value="ECO:0007669"/>
    <property type="project" value="InterPro"/>
</dbReference>
<reference evidence="8 9" key="1">
    <citation type="submission" date="2021-04" db="EMBL/GenBank/DDBJ databases">
        <authorList>
            <person name="De Guttry C."/>
            <person name="Zahm M."/>
            <person name="Klopp C."/>
            <person name="Cabau C."/>
            <person name="Louis A."/>
            <person name="Berthelot C."/>
            <person name="Parey E."/>
            <person name="Roest Crollius H."/>
            <person name="Montfort J."/>
            <person name="Robinson-Rechavi M."/>
            <person name="Bucao C."/>
            <person name="Bouchez O."/>
            <person name="Gislard M."/>
            <person name="Lluch J."/>
            <person name="Milhes M."/>
            <person name="Lampietro C."/>
            <person name="Lopez Roques C."/>
            <person name="Donnadieu C."/>
            <person name="Braasch I."/>
            <person name="Desvignes T."/>
            <person name="Postlethwait J."/>
            <person name="Bobe J."/>
            <person name="Wedekind C."/>
            <person name="Guiguen Y."/>
        </authorList>
    </citation>
    <scope>NUCLEOTIDE SEQUENCE [LARGE SCALE GENOMIC DNA]</scope>
    <source>
        <strain evidence="8">Cs_M1</strain>
        <tissue evidence="8">Blood</tissue>
    </source>
</reference>
<evidence type="ECO:0000256" key="5">
    <source>
        <dbReference type="ARBA" id="ARBA00023163"/>
    </source>
</evidence>
<dbReference type="AlphaFoldDB" id="A0AAN8QMA0"/>
<dbReference type="GO" id="GO:0005634">
    <property type="term" value="C:nucleus"/>
    <property type="evidence" value="ECO:0007669"/>
    <property type="project" value="UniProtKB-SubCell"/>
</dbReference>
<feature type="compositionally biased region" description="Basic and acidic residues" evidence="7">
    <location>
        <begin position="309"/>
        <end position="328"/>
    </location>
</feature>
<dbReference type="GO" id="GO:0003723">
    <property type="term" value="F:RNA binding"/>
    <property type="evidence" value="ECO:0007669"/>
    <property type="project" value="InterPro"/>
</dbReference>
<dbReference type="PANTHER" id="PTHR14339">
    <property type="entry name" value="VASCULIN"/>
    <property type="match status" value="1"/>
</dbReference>
<organism evidence="8 9">
    <name type="scientific">Coregonus suidteri</name>
    <dbReference type="NCBI Taxonomy" id="861788"/>
    <lineage>
        <taxon>Eukaryota</taxon>
        <taxon>Metazoa</taxon>
        <taxon>Chordata</taxon>
        <taxon>Craniata</taxon>
        <taxon>Vertebrata</taxon>
        <taxon>Euteleostomi</taxon>
        <taxon>Actinopterygii</taxon>
        <taxon>Neopterygii</taxon>
        <taxon>Teleostei</taxon>
        <taxon>Protacanthopterygii</taxon>
        <taxon>Salmoniformes</taxon>
        <taxon>Salmonidae</taxon>
        <taxon>Coregoninae</taxon>
        <taxon>Coregonus</taxon>
    </lineage>
</organism>
<evidence type="ECO:0000256" key="1">
    <source>
        <dbReference type="ARBA" id="ARBA00004123"/>
    </source>
</evidence>
<comment type="caution">
    <text evidence="8">The sequence shown here is derived from an EMBL/GenBank/DDBJ whole genome shotgun (WGS) entry which is preliminary data.</text>
</comment>
<dbReference type="GO" id="GO:0006351">
    <property type="term" value="P:DNA-templated transcription"/>
    <property type="evidence" value="ECO:0007669"/>
    <property type="project" value="InterPro"/>
</dbReference>
<feature type="compositionally biased region" description="Low complexity" evidence="7">
    <location>
        <begin position="330"/>
        <end position="339"/>
    </location>
</feature>
<protein>
    <recommendedName>
        <fullName evidence="10">Vasculin-like protein 1</fullName>
    </recommendedName>
</protein>
<dbReference type="Pfam" id="PF15337">
    <property type="entry name" value="Vasculin"/>
    <property type="match status" value="1"/>
</dbReference>
<dbReference type="InterPro" id="IPR028128">
    <property type="entry name" value="Vasculin_fam"/>
</dbReference>
<evidence type="ECO:0000256" key="4">
    <source>
        <dbReference type="ARBA" id="ARBA00023125"/>
    </source>
</evidence>
<dbReference type="GO" id="GO:0003677">
    <property type="term" value="F:DNA binding"/>
    <property type="evidence" value="ECO:0007669"/>
    <property type="project" value="UniProtKB-KW"/>
</dbReference>
<comment type="subcellular location">
    <subcellularLocation>
        <location evidence="1">Nucleus</location>
    </subcellularLocation>
</comment>
<evidence type="ECO:0008006" key="10">
    <source>
        <dbReference type="Google" id="ProtNLM"/>
    </source>
</evidence>
<gene>
    <name evidence="8" type="ORF">J4Q44_G00202430</name>
</gene>
<evidence type="ECO:0000256" key="6">
    <source>
        <dbReference type="ARBA" id="ARBA00023242"/>
    </source>
</evidence>
<evidence type="ECO:0000313" key="8">
    <source>
        <dbReference type="EMBL" id="KAK6308780.1"/>
    </source>
</evidence>
<accession>A0AAN8QMA0</accession>
<dbReference type="PANTHER" id="PTHR14339:SF10">
    <property type="entry name" value="VASCULIN-LIKE PROTEIN 1"/>
    <property type="match status" value="1"/>
</dbReference>
<dbReference type="EMBL" id="JAGTTL010000018">
    <property type="protein sequence ID" value="KAK6308780.1"/>
    <property type="molecule type" value="Genomic_DNA"/>
</dbReference>
<proteinExistence type="inferred from homology"/>
<feature type="region of interest" description="Disordered" evidence="7">
    <location>
        <begin position="441"/>
        <end position="463"/>
    </location>
</feature>
<keyword evidence="6" id="KW-0539">Nucleus</keyword>
<name>A0AAN8QMA0_9TELE</name>